<dbReference type="RefSeq" id="WP_036905913.1">
    <property type="nucleotide sequence ID" value="NZ_CP138967.1"/>
</dbReference>
<reference evidence="2" key="1">
    <citation type="journal article" date="2014" name="Sci. Data">
        <title>Genomes of diverse isolates of the marine cyanobacterium Prochlorococcus.</title>
        <authorList>
            <person name="Biller S."/>
            <person name="Berube P."/>
            <person name="Thompson J."/>
            <person name="Kelly L."/>
            <person name="Roggensack S."/>
            <person name="Awad L."/>
            <person name="Roache-Johnson K."/>
            <person name="Ding H."/>
            <person name="Giovannoni S.J."/>
            <person name="Moore L.R."/>
            <person name="Chisholm S.W."/>
        </authorList>
    </citation>
    <scope>NUCLEOTIDE SEQUENCE [LARGE SCALE GENOMIC DNA]</scope>
    <source>
        <strain evidence="2">PAC1</strain>
    </source>
</reference>
<evidence type="ECO:0000313" key="2">
    <source>
        <dbReference type="Proteomes" id="UP000030392"/>
    </source>
</evidence>
<dbReference type="SUPFAM" id="SSF64288">
    <property type="entry name" value="Chorismate lyase-like"/>
    <property type="match status" value="1"/>
</dbReference>
<protein>
    <recommendedName>
        <fullName evidence="3">4-hydroxybenzoate synthetase (Chorismate lyase)</fullName>
    </recommendedName>
</protein>
<proteinExistence type="predicted"/>
<accession>A0A0A2C2P4</accession>
<dbReference type="Gene3D" id="3.40.1410.10">
    <property type="entry name" value="Chorismate lyase-like"/>
    <property type="match status" value="1"/>
</dbReference>
<dbReference type="Proteomes" id="UP000030392">
    <property type="component" value="Unassembled WGS sequence"/>
</dbReference>
<gene>
    <name evidence="1" type="ORF">EV03_1064</name>
</gene>
<dbReference type="NCBIfam" id="NF037993">
    <property type="entry name" value="cyano_chori_ly"/>
    <property type="match status" value="1"/>
</dbReference>
<evidence type="ECO:0008006" key="3">
    <source>
        <dbReference type="Google" id="ProtNLM"/>
    </source>
</evidence>
<dbReference type="Pfam" id="PF01947">
    <property type="entry name" value="Rv2949c-like"/>
    <property type="match status" value="1"/>
</dbReference>
<dbReference type="InterPro" id="IPR002800">
    <property type="entry name" value="Rv2949c-like"/>
</dbReference>
<dbReference type="InterPro" id="IPR048022">
    <property type="entry name" value="Ch_lyase_cyan"/>
</dbReference>
<evidence type="ECO:0000313" key="1">
    <source>
        <dbReference type="EMBL" id="KGG20563.1"/>
    </source>
</evidence>
<dbReference type="AlphaFoldDB" id="A0A0A2C2P4"/>
<sequence length="195" mass="22717">MNSRQSQFPSPEVIWKASKENVLSGRGNHKLSGAWQLMLLGDGSPTRHLKLLTGHEVAIKVISMATENNNEIGIPEEVNELEPPLIRRQVWLTCGDLTLAWAESWWNYQEAEKHLRNKDQPIWKSLTQGRSELFREVDGLGLVNANWLKLEFDEEGPFWSRHYRFFRQQKELTVIREVFSPKLEKWLGPVPRKAF</sequence>
<name>A0A0A2C2P4_PROMR</name>
<organism evidence="1 2">
    <name type="scientific">Prochlorococcus marinus str. PAC1</name>
    <dbReference type="NCBI Taxonomy" id="59924"/>
    <lineage>
        <taxon>Bacteria</taxon>
        <taxon>Bacillati</taxon>
        <taxon>Cyanobacteriota</taxon>
        <taxon>Cyanophyceae</taxon>
        <taxon>Synechococcales</taxon>
        <taxon>Prochlorococcaceae</taxon>
        <taxon>Prochlorococcus</taxon>
    </lineage>
</organism>
<dbReference type="InterPro" id="IPR028978">
    <property type="entry name" value="Chorismate_lyase_/UTRA_dom_sf"/>
</dbReference>
<comment type="caution">
    <text evidence="1">The sequence shown here is derived from an EMBL/GenBank/DDBJ whole genome shotgun (WGS) entry which is preliminary data.</text>
</comment>
<dbReference type="EMBL" id="JNAX01000011">
    <property type="protein sequence ID" value="KGG20563.1"/>
    <property type="molecule type" value="Genomic_DNA"/>
</dbReference>